<keyword evidence="1" id="KW-0812">Transmembrane</keyword>
<dbReference type="STRING" id="515897.SAMN05421849_1003"/>
<reference evidence="2 3" key="1">
    <citation type="submission" date="2017-01" db="EMBL/GenBank/DDBJ databases">
        <authorList>
            <person name="Mah S.A."/>
            <person name="Swanson W.J."/>
            <person name="Moy G.W."/>
            <person name="Vacquier V.D."/>
        </authorList>
    </citation>
    <scope>NUCLEOTIDE SEQUENCE [LARGE SCALE GENOMIC DNA]</scope>
    <source>
        <strain evidence="2 3">DSM 21219</strain>
    </source>
</reference>
<dbReference type="InterPro" id="IPR010266">
    <property type="entry name" value="NnrS"/>
</dbReference>
<feature type="transmembrane region" description="Helical" evidence="1">
    <location>
        <begin position="111"/>
        <end position="130"/>
    </location>
</feature>
<dbReference type="Proteomes" id="UP000192455">
    <property type="component" value="Unassembled WGS sequence"/>
</dbReference>
<protein>
    <submittedName>
        <fullName evidence="2">Uncharacterized protein involved in response to NO</fullName>
    </submittedName>
</protein>
<accession>A0A1R3WLK5</accession>
<dbReference type="RefSeq" id="WP_076648218.1">
    <property type="nucleotide sequence ID" value="NZ_FTPS01000001.1"/>
</dbReference>
<feature type="transmembrane region" description="Helical" evidence="1">
    <location>
        <begin position="171"/>
        <end position="194"/>
    </location>
</feature>
<name>A0A1R3WLK5_9RHOB</name>
<dbReference type="Pfam" id="PF05940">
    <property type="entry name" value="NnrS"/>
    <property type="match status" value="1"/>
</dbReference>
<evidence type="ECO:0000313" key="2">
    <source>
        <dbReference type="EMBL" id="SIT78692.1"/>
    </source>
</evidence>
<organism evidence="2 3">
    <name type="scientific">Pontibaca methylaminivorans</name>
    <dbReference type="NCBI Taxonomy" id="515897"/>
    <lineage>
        <taxon>Bacteria</taxon>
        <taxon>Pseudomonadati</taxon>
        <taxon>Pseudomonadota</taxon>
        <taxon>Alphaproteobacteria</taxon>
        <taxon>Rhodobacterales</taxon>
        <taxon>Roseobacteraceae</taxon>
        <taxon>Pontibaca</taxon>
    </lineage>
</organism>
<keyword evidence="1" id="KW-1133">Transmembrane helix</keyword>
<feature type="transmembrane region" description="Helical" evidence="1">
    <location>
        <begin position="270"/>
        <end position="291"/>
    </location>
</feature>
<evidence type="ECO:0000313" key="3">
    <source>
        <dbReference type="Proteomes" id="UP000192455"/>
    </source>
</evidence>
<feature type="transmembrane region" description="Helical" evidence="1">
    <location>
        <begin position="329"/>
        <end position="351"/>
    </location>
</feature>
<keyword evidence="1" id="KW-0472">Membrane</keyword>
<dbReference type="EMBL" id="FTPS01000001">
    <property type="protein sequence ID" value="SIT78692.1"/>
    <property type="molecule type" value="Genomic_DNA"/>
</dbReference>
<dbReference type="AlphaFoldDB" id="A0A1R3WLK5"/>
<feature type="transmembrane region" description="Helical" evidence="1">
    <location>
        <begin position="142"/>
        <end position="159"/>
    </location>
</feature>
<feature type="transmembrane region" description="Helical" evidence="1">
    <location>
        <begin position="60"/>
        <end position="80"/>
    </location>
</feature>
<gene>
    <name evidence="2" type="ORF">SAMN05421849_1003</name>
</gene>
<dbReference type="OrthoDB" id="9770040at2"/>
<feature type="transmembrane region" description="Helical" evidence="1">
    <location>
        <begin position="12"/>
        <end position="30"/>
    </location>
</feature>
<proteinExistence type="predicted"/>
<sequence>MTPLWNLFGAGHRVFFLAAGLFGTFAMLVWELHLAEAMLGSAAFGNGIALPPLWHGHEMVFGYGVAALGGYLLMAPPPFVRGAPQGFLALAFALWLLGRISLWFSPLLSPVLVAAADLAFLLLLAGVIIARDIRRPKGQNRVFLAAIATIWIGNLLVHLEWNGVAITALGGLRLGILGLCALIAVLGGRLTPGFTRNSMKRTGAGARLWPRSPAWIERPALFLVAALPAGQLLFLPDSVLGTLAVAAGVAHLRLSWFWRPLASRHEPILWALHMGVTMLGAGFVLWGLALLGLGDEIAALHVLGIGAIGGMTLAVMSRTILGHAGREQIAPAPVAAAYGLVAGAAILRWAAMLLPPAGQWGAMLLSGACWTVAFALFTVSLGPVLATTRPERTVRGENPRQR</sequence>
<evidence type="ECO:0000256" key="1">
    <source>
        <dbReference type="SAM" id="Phobius"/>
    </source>
</evidence>
<keyword evidence="3" id="KW-1185">Reference proteome</keyword>
<feature type="transmembrane region" description="Helical" evidence="1">
    <location>
        <begin position="363"/>
        <end position="386"/>
    </location>
</feature>
<feature type="transmembrane region" description="Helical" evidence="1">
    <location>
        <begin position="297"/>
        <end position="317"/>
    </location>
</feature>
<feature type="transmembrane region" description="Helical" evidence="1">
    <location>
        <begin position="87"/>
        <end position="105"/>
    </location>
</feature>